<gene>
    <name evidence="2" type="ORF">AVDCRST_MAG89-4523</name>
</gene>
<proteinExistence type="predicted"/>
<dbReference type="EMBL" id="CADCTV010000949">
    <property type="protein sequence ID" value="CAA9370145.1"/>
    <property type="molecule type" value="Genomic_DNA"/>
</dbReference>
<name>A0A6J4MYZ5_9BACT</name>
<organism evidence="2">
    <name type="scientific">uncultured Gemmatimonadota bacterium</name>
    <dbReference type="NCBI Taxonomy" id="203437"/>
    <lineage>
        <taxon>Bacteria</taxon>
        <taxon>Pseudomonadati</taxon>
        <taxon>Gemmatimonadota</taxon>
        <taxon>environmental samples</taxon>
    </lineage>
</organism>
<evidence type="ECO:0000256" key="1">
    <source>
        <dbReference type="SAM" id="MobiDB-lite"/>
    </source>
</evidence>
<sequence>MRFEGRRRMPRPPSPPAPLPQAGEGRIRSHFDRCGVRAGGLSRSF</sequence>
<protein>
    <submittedName>
        <fullName evidence="2">Uncharacterized protein</fullName>
    </submittedName>
</protein>
<accession>A0A6J4MYZ5</accession>
<dbReference type="AlphaFoldDB" id="A0A6J4MYZ5"/>
<reference evidence="2" key="1">
    <citation type="submission" date="2020-02" db="EMBL/GenBank/DDBJ databases">
        <authorList>
            <person name="Meier V. D."/>
        </authorList>
    </citation>
    <scope>NUCLEOTIDE SEQUENCE</scope>
    <source>
        <strain evidence="2">AVDCRST_MAG89</strain>
    </source>
</reference>
<feature type="region of interest" description="Disordered" evidence="1">
    <location>
        <begin position="1"/>
        <end position="28"/>
    </location>
</feature>
<evidence type="ECO:0000313" key="2">
    <source>
        <dbReference type="EMBL" id="CAA9370145.1"/>
    </source>
</evidence>